<feature type="transmembrane region" description="Helical" evidence="1">
    <location>
        <begin position="7"/>
        <end position="27"/>
    </location>
</feature>
<name>C7N335_SLAHD</name>
<reference evidence="2 3" key="1">
    <citation type="journal article" date="2009" name="Stand. Genomic Sci.">
        <title>Complete genome sequence of Slackia heliotrinireducens type strain (RHS 1).</title>
        <authorList>
            <person name="Pukall R."/>
            <person name="Lapidus A."/>
            <person name="Nolan M."/>
            <person name="Copeland A."/>
            <person name="Glavina Del Rio T."/>
            <person name="Lucas S."/>
            <person name="Chen F."/>
            <person name="Tice H."/>
            <person name="Cheng J.F."/>
            <person name="Chertkov O."/>
            <person name="Bruce D."/>
            <person name="Goodwin L."/>
            <person name="Kuske C."/>
            <person name="Brettin T."/>
            <person name="Detter J.C."/>
            <person name="Han C."/>
            <person name="Pitluck S."/>
            <person name="Pati A."/>
            <person name="Mavrommatis K."/>
            <person name="Ivanova N."/>
            <person name="Ovchinnikova G."/>
            <person name="Chen A."/>
            <person name="Palaniappan K."/>
            <person name="Schneider S."/>
            <person name="Rohde M."/>
            <person name="Chain P."/>
            <person name="D'haeseleer P."/>
            <person name="Goker M."/>
            <person name="Bristow J."/>
            <person name="Eisen J.A."/>
            <person name="Markowitz V."/>
            <person name="Kyrpides N.C."/>
            <person name="Klenk H.P."/>
            <person name="Hugenholtz P."/>
        </authorList>
    </citation>
    <scope>NUCLEOTIDE SEQUENCE [LARGE SCALE GENOMIC DNA]</scope>
    <source>
        <strain evidence="3">ATCC 29202 / DSM 20476 / NCTC 11029 / RHS 1</strain>
    </source>
</reference>
<feature type="transmembrane region" description="Helical" evidence="1">
    <location>
        <begin position="120"/>
        <end position="141"/>
    </location>
</feature>
<evidence type="ECO:0000256" key="1">
    <source>
        <dbReference type="SAM" id="Phobius"/>
    </source>
</evidence>
<dbReference type="STRING" id="471855.Shel_04960"/>
<keyword evidence="1" id="KW-0812">Transmembrane</keyword>
<dbReference type="HOGENOM" id="CLU_855002_0_0_11"/>
<keyword evidence="3" id="KW-1185">Reference proteome</keyword>
<evidence type="ECO:0000313" key="2">
    <source>
        <dbReference type="EMBL" id="ACV21556.1"/>
    </source>
</evidence>
<feature type="transmembrane region" description="Helical" evidence="1">
    <location>
        <begin position="162"/>
        <end position="183"/>
    </location>
</feature>
<dbReference type="AlphaFoldDB" id="C7N335"/>
<protein>
    <submittedName>
        <fullName evidence="2">Uncharacterized protein</fullName>
    </submittedName>
</protein>
<keyword evidence="1" id="KW-1133">Transmembrane helix</keyword>
<evidence type="ECO:0000313" key="3">
    <source>
        <dbReference type="Proteomes" id="UP000002026"/>
    </source>
</evidence>
<dbReference type="KEGG" id="shi:Shel_04960"/>
<dbReference type="EMBL" id="CP001684">
    <property type="protein sequence ID" value="ACV21556.1"/>
    <property type="molecule type" value="Genomic_DNA"/>
</dbReference>
<sequence length="325" mass="35013">MKAVHIIMKVVGALVAVICLLGFFGGVGTMVQGDTDFDVVMLTAMLFVGVVCGVVLFLHERIGNAVASKGASNATPNAARAQKQSKYPSGMLFFSLYGLVLGVVLFSTLAILAVVNPDAIAAPIAVLVMMAIAVLLVILGIRGVLSYRNQKRMNPSMKLHPLAIFFIALLGIGTVVSIPSALFGTFEEANLGRALGPYVQESFSDEGIPMPDDPHFVFYDADTHSFSVPNRNAFPQGTDDPDEVNVVVVYDVGLTTIGEWVTADTGEYVKDAEAQYATIQIVRLEDWALISETTVYEDKDFDEGQGTYSLEGMHEAVRYINSAME</sequence>
<proteinExistence type="predicted"/>
<organism evidence="2 3">
    <name type="scientific">Slackia heliotrinireducens (strain ATCC 29202 / DSM 20476 / NCTC 11029 / RHS 1)</name>
    <name type="common">Peptococcus heliotrinreducens</name>
    <dbReference type="NCBI Taxonomy" id="471855"/>
    <lineage>
        <taxon>Bacteria</taxon>
        <taxon>Bacillati</taxon>
        <taxon>Actinomycetota</taxon>
        <taxon>Coriobacteriia</taxon>
        <taxon>Eggerthellales</taxon>
        <taxon>Eggerthellaceae</taxon>
        <taxon>Slackia</taxon>
    </lineage>
</organism>
<feature type="transmembrane region" description="Helical" evidence="1">
    <location>
        <begin position="90"/>
        <end position="114"/>
    </location>
</feature>
<feature type="transmembrane region" description="Helical" evidence="1">
    <location>
        <begin position="39"/>
        <end position="59"/>
    </location>
</feature>
<dbReference type="Proteomes" id="UP000002026">
    <property type="component" value="Chromosome"/>
</dbReference>
<dbReference type="RefSeq" id="WP_012797661.1">
    <property type="nucleotide sequence ID" value="NC_013165.1"/>
</dbReference>
<accession>C7N335</accession>
<gene>
    <name evidence="2" type="ordered locus">Shel_04960</name>
</gene>
<keyword evidence="1" id="KW-0472">Membrane</keyword>